<keyword evidence="4" id="KW-1185">Reference proteome</keyword>
<dbReference type="InterPro" id="IPR049220">
    <property type="entry name" value="DUF6868"/>
</dbReference>
<protein>
    <recommendedName>
        <fullName evidence="2">DUF6868 domain-containing protein</fullName>
    </recommendedName>
</protein>
<dbReference type="OrthoDB" id="5918912at2"/>
<dbReference type="RefSeq" id="WP_087038467.1">
    <property type="nucleotide sequence ID" value="NZ_CP021377.1"/>
</dbReference>
<evidence type="ECO:0000256" key="1">
    <source>
        <dbReference type="SAM" id="Phobius"/>
    </source>
</evidence>
<keyword evidence="1" id="KW-0472">Membrane</keyword>
<name>A0A1Y0D8B3_9GAMM</name>
<sequence length="81" mass="9261">MMTIELFTALLGWSLVINIIVLLFSTLMVVLMRETISSIHARLFSLNKQDLGRAYFQYLAQYKIAILVLNLAPYIALKIIT</sequence>
<evidence type="ECO:0000313" key="3">
    <source>
        <dbReference type="EMBL" id="ART83789.1"/>
    </source>
</evidence>
<keyword evidence="1" id="KW-1133">Transmembrane helix</keyword>
<evidence type="ECO:0000259" key="2">
    <source>
        <dbReference type="Pfam" id="PF21742"/>
    </source>
</evidence>
<evidence type="ECO:0000313" key="4">
    <source>
        <dbReference type="Proteomes" id="UP000243937"/>
    </source>
</evidence>
<gene>
    <name evidence="3" type="ORF">CBP31_15045</name>
</gene>
<feature type="domain" description="DUF6868" evidence="2">
    <location>
        <begin position="2"/>
        <end position="80"/>
    </location>
</feature>
<accession>A0A1Y0D8B3</accession>
<dbReference type="Pfam" id="PF21742">
    <property type="entry name" value="DUF6868"/>
    <property type="match status" value="1"/>
</dbReference>
<dbReference type="AlphaFoldDB" id="A0A1Y0D8B3"/>
<keyword evidence="1" id="KW-0812">Transmembrane</keyword>
<feature type="transmembrane region" description="Helical" evidence="1">
    <location>
        <begin position="6"/>
        <end position="32"/>
    </location>
</feature>
<organism evidence="3 4">
    <name type="scientific">Oceanisphaera profunda</name>
    <dbReference type="NCBI Taxonomy" id="1416627"/>
    <lineage>
        <taxon>Bacteria</taxon>
        <taxon>Pseudomonadati</taxon>
        <taxon>Pseudomonadota</taxon>
        <taxon>Gammaproteobacteria</taxon>
        <taxon>Aeromonadales</taxon>
        <taxon>Aeromonadaceae</taxon>
        <taxon>Oceanisphaera</taxon>
    </lineage>
</organism>
<dbReference type="Proteomes" id="UP000243937">
    <property type="component" value="Chromosome"/>
</dbReference>
<proteinExistence type="predicted"/>
<dbReference type="KEGG" id="opf:CBP31_15045"/>
<reference evidence="3 4" key="1">
    <citation type="journal article" date="2014" name="Int. J. Syst. Evol. Microbiol.">
        <title>Oceanisphaera profunda sp. nov., a marine bacterium isolated from deep-sea sediment, and emended description of the genus Oceanisphaera.</title>
        <authorList>
            <person name="Xu Z."/>
            <person name="Zhang X.Y."/>
            <person name="Su H.N."/>
            <person name="Yu Z.C."/>
            <person name="Liu C."/>
            <person name="Li H."/>
            <person name="Chen X.L."/>
            <person name="Song X.Y."/>
            <person name="Xie B.B."/>
            <person name="Qin Q.L."/>
            <person name="Zhou B.C."/>
            <person name="Shi M."/>
            <person name="Huang Y."/>
            <person name="Zhang Y.Z."/>
        </authorList>
    </citation>
    <scope>NUCLEOTIDE SEQUENCE [LARGE SCALE GENOMIC DNA]</scope>
    <source>
        <strain evidence="3 4">SM1222</strain>
    </source>
</reference>
<dbReference type="EMBL" id="CP021377">
    <property type="protein sequence ID" value="ART83789.1"/>
    <property type="molecule type" value="Genomic_DNA"/>
</dbReference>